<dbReference type="AlphaFoldDB" id="A0A2T4GGR4"/>
<evidence type="ECO:0000313" key="2">
    <source>
        <dbReference type="EMBL" id="PTD02768.1"/>
    </source>
</evidence>
<feature type="region of interest" description="Disordered" evidence="1">
    <location>
        <begin position="153"/>
        <end position="178"/>
    </location>
</feature>
<dbReference type="Proteomes" id="UP000241587">
    <property type="component" value="Unassembled WGS sequence"/>
</dbReference>
<evidence type="ECO:0000313" key="3">
    <source>
        <dbReference type="EMBL" id="QPC68471.1"/>
    </source>
</evidence>
<dbReference type="Proteomes" id="UP000663297">
    <property type="component" value="Chromosome 4"/>
</dbReference>
<proteinExistence type="predicted"/>
<protein>
    <submittedName>
        <fullName evidence="2">Uncharacterized protein</fullName>
    </submittedName>
</protein>
<keyword evidence="4" id="KW-1185">Reference proteome</keyword>
<sequence>MGCPYASLAKLTKDADLALALTAIRRSRKAVPFSVTYCTTLTVGSSQAATPCVPMRQNVTVVNECFTSPAIYCNPSFDHGTDRLWHCQGKEGQEKASNERAGLVPMQFTVIQCSIWSRKAGRIQIDTNQRHDTGMLTAMEVCLVSSLHVPGLGEPQLKDPHRSRNRSLVDADQRVIRS</sequence>
<feature type="compositionally biased region" description="Basic and acidic residues" evidence="1">
    <location>
        <begin position="156"/>
        <end position="178"/>
    </location>
</feature>
<gene>
    <name evidence="2" type="ORF">FCULG_00009800</name>
    <name evidence="3" type="ORF">HYE67_010702</name>
</gene>
<dbReference type="EMBL" id="PVEM01000016">
    <property type="protein sequence ID" value="PTD02768.1"/>
    <property type="molecule type" value="Genomic_DNA"/>
</dbReference>
<name>A0A2T4GGR4_FUSCU</name>
<accession>A0A2T4GGR4</accession>
<reference evidence="2 4" key="1">
    <citation type="submission" date="2018-02" db="EMBL/GenBank/DDBJ databases">
        <title>Fusarium culmorum secondary metabolites in fungal-bacterial-plant interactions.</title>
        <authorList>
            <person name="Schmidt R."/>
        </authorList>
    </citation>
    <scope>NUCLEOTIDE SEQUENCE [LARGE SCALE GENOMIC DNA]</scope>
    <source>
        <strain evidence="2 4">PV</strain>
    </source>
</reference>
<dbReference type="EMBL" id="CP064750">
    <property type="protein sequence ID" value="QPC68471.1"/>
    <property type="molecule type" value="Genomic_DNA"/>
</dbReference>
<dbReference type="OrthoDB" id="10284018at2759"/>
<organism evidence="2 4">
    <name type="scientific">Fusarium culmorum</name>
    <dbReference type="NCBI Taxonomy" id="5516"/>
    <lineage>
        <taxon>Eukaryota</taxon>
        <taxon>Fungi</taxon>
        <taxon>Dikarya</taxon>
        <taxon>Ascomycota</taxon>
        <taxon>Pezizomycotina</taxon>
        <taxon>Sordariomycetes</taxon>
        <taxon>Hypocreomycetidae</taxon>
        <taxon>Hypocreales</taxon>
        <taxon>Nectriaceae</taxon>
        <taxon>Fusarium</taxon>
    </lineage>
</organism>
<evidence type="ECO:0000256" key="1">
    <source>
        <dbReference type="SAM" id="MobiDB-lite"/>
    </source>
</evidence>
<reference evidence="3" key="2">
    <citation type="submission" date="2020-11" db="EMBL/GenBank/DDBJ databases">
        <title>The chromosome-scale genome resource for two endophytic Fusarium species: F. culmorum and F. pseudograminearum.</title>
        <authorList>
            <person name="Yuan Z."/>
        </authorList>
    </citation>
    <scope>NUCLEOTIDE SEQUENCE</scope>
    <source>
        <strain evidence="3">Class2-1B</strain>
    </source>
</reference>
<dbReference type="OMA" id="VNECFTS"/>
<evidence type="ECO:0000313" key="4">
    <source>
        <dbReference type="Proteomes" id="UP000241587"/>
    </source>
</evidence>